<dbReference type="EC" id="2.7.13.3" evidence="3"/>
<dbReference type="InterPro" id="IPR050351">
    <property type="entry name" value="BphY/WalK/GraS-like"/>
</dbReference>
<dbReference type="InterPro" id="IPR021766">
    <property type="entry name" value="PhoR_N"/>
</dbReference>
<dbReference type="SMART" id="SM00388">
    <property type="entry name" value="HisKA"/>
    <property type="match status" value="1"/>
</dbReference>
<dbReference type="InterPro" id="IPR003594">
    <property type="entry name" value="HATPase_dom"/>
</dbReference>
<evidence type="ECO:0000256" key="17">
    <source>
        <dbReference type="ARBA" id="ARBA00025207"/>
    </source>
</evidence>
<evidence type="ECO:0000256" key="10">
    <source>
        <dbReference type="ARBA" id="ARBA00022692"/>
    </source>
</evidence>
<dbReference type="SUPFAM" id="SSF55785">
    <property type="entry name" value="PYP-like sensor domain (PAS domain)"/>
    <property type="match status" value="1"/>
</dbReference>
<reference evidence="21" key="1">
    <citation type="journal article" date="2021" name="ISME J.">
        <title>Genomic evolution of the class Acidithiobacillia: deep-branching Proteobacteria living in extreme acidic conditions.</title>
        <authorList>
            <person name="Moya-Beltran A."/>
            <person name="Beard S."/>
            <person name="Rojas-Villalobos C."/>
            <person name="Issotta F."/>
            <person name="Gallardo Y."/>
            <person name="Ulloa R."/>
            <person name="Giaveno A."/>
            <person name="Degli Esposti M."/>
            <person name="Johnson D.B."/>
            <person name="Quatrini R."/>
        </authorList>
    </citation>
    <scope>NUCLEOTIDE SEQUENCE</scope>
    <source>
        <strain evidence="21">VAN18-1</strain>
    </source>
</reference>
<sequence length="450" mass="51791">MNHLRAWVPALLPLAMLLAWNFLGAPSTSLISFFWASVIFYALWVGWHRQEALRFRVWFREKTTRIPPMSSGIWEETFAEGYHWRRHQEIRQQQLNQQIMQLRDALQTLPDALVLMDEEGRLLWMNPAAVELFHLHWPEDLGKPLSFWLRLPHIQEFLVGAGPGNLSLQFPDRPEAVFEALRYPLGDAGTLVLFRDVSRLRQLEQVRQDFVANVSHELRSPLTVIQGFLENLLDGPLGQDEEVGPQLRLMEEQGKRMQSLVENLLSLARIESAEPDPQRCETVFVAQMVERARESLMTSIVEKRLSLHLDLEFGLALWAEPLDIHSIVQNLLENAVKYTPSGRDIHVRWTAGDGRLMLSVRDTGDGISREHLQRVTERFYRVDKGRSRRVGGTGLGLSIVRHTAERYAGSLRVRSEVGKGSEFTVLFPMDLARRGNYWQDDEEAHVIKVS</sequence>
<dbReference type="Gene3D" id="3.30.565.10">
    <property type="entry name" value="Histidine kinase-like ATPase, C-terminal domain"/>
    <property type="match status" value="1"/>
</dbReference>
<evidence type="ECO:0000259" key="19">
    <source>
        <dbReference type="PROSITE" id="PS50109"/>
    </source>
</evidence>
<gene>
    <name evidence="21" type="primary">phoR</name>
    <name evidence="21" type="ORF">HFQ13_09855</name>
</gene>
<comment type="catalytic activity">
    <reaction evidence="1">
        <text>ATP + protein L-histidine = ADP + protein N-phospho-L-histidine.</text>
        <dbReference type="EC" id="2.7.13.3"/>
    </reaction>
</comment>
<dbReference type="RefSeq" id="WP_215871072.1">
    <property type="nucleotide sequence ID" value="NZ_JAAXYO010000152.1"/>
</dbReference>
<evidence type="ECO:0000256" key="11">
    <source>
        <dbReference type="ARBA" id="ARBA00022741"/>
    </source>
</evidence>
<protein>
    <recommendedName>
        <fullName evidence="4">Phosphate regulon sensor protein PhoR</fullName>
        <ecNumber evidence="3">2.7.13.3</ecNumber>
    </recommendedName>
</protein>
<keyword evidence="7" id="KW-0597">Phosphoprotein</keyword>
<dbReference type="SUPFAM" id="SSF47384">
    <property type="entry name" value="Homodimeric domain of signal transducing histidine kinase"/>
    <property type="match status" value="1"/>
</dbReference>
<evidence type="ECO:0000256" key="1">
    <source>
        <dbReference type="ARBA" id="ARBA00000085"/>
    </source>
</evidence>
<evidence type="ECO:0000256" key="7">
    <source>
        <dbReference type="ARBA" id="ARBA00022553"/>
    </source>
</evidence>
<dbReference type="NCBIfam" id="TIGR02966">
    <property type="entry name" value="phoR_proteo"/>
    <property type="match status" value="1"/>
</dbReference>
<dbReference type="GO" id="GO:0004721">
    <property type="term" value="F:phosphoprotein phosphatase activity"/>
    <property type="evidence" value="ECO:0007669"/>
    <property type="project" value="InterPro"/>
</dbReference>
<keyword evidence="14 18" id="KW-1133">Transmembrane helix</keyword>
<dbReference type="SMART" id="SM00387">
    <property type="entry name" value="HATPase_c"/>
    <property type="match status" value="1"/>
</dbReference>
<dbReference type="Gene3D" id="3.30.450.20">
    <property type="entry name" value="PAS domain"/>
    <property type="match status" value="1"/>
</dbReference>
<evidence type="ECO:0000256" key="6">
    <source>
        <dbReference type="ARBA" id="ARBA00022475"/>
    </source>
</evidence>
<evidence type="ECO:0000256" key="4">
    <source>
        <dbReference type="ARBA" id="ARBA00019665"/>
    </source>
</evidence>
<evidence type="ECO:0000313" key="22">
    <source>
        <dbReference type="Proteomes" id="UP001197378"/>
    </source>
</evidence>
<dbReference type="PANTHER" id="PTHR45453:SF1">
    <property type="entry name" value="PHOSPHATE REGULON SENSOR PROTEIN PHOR"/>
    <property type="match status" value="1"/>
</dbReference>
<dbReference type="EMBL" id="JAAXYO010000152">
    <property type="protein sequence ID" value="MBU2788496.1"/>
    <property type="molecule type" value="Genomic_DNA"/>
</dbReference>
<dbReference type="Pfam" id="PF11808">
    <property type="entry name" value="PhoR"/>
    <property type="match status" value="1"/>
</dbReference>
<dbReference type="Proteomes" id="UP001197378">
    <property type="component" value="Unassembled WGS sequence"/>
</dbReference>
<evidence type="ECO:0000256" key="9">
    <source>
        <dbReference type="ARBA" id="ARBA00022679"/>
    </source>
</evidence>
<keyword evidence="22" id="KW-1185">Reference proteome</keyword>
<dbReference type="CDD" id="cd00082">
    <property type="entry name" value="HisKA"/>
    <property type="match status" value="1"/>
</dbReference>
<evidence type="ECO:0000259" key="20">
    <source>
        <dbReference type="PROSITE" id="PS50112"/>
    </source>
</evidence>
<comment type="subcellular location">
    <subcellularLocation>
        <location evidence="2">Cell membrane</location>
    </subcellularLocation>
</comment>
<dbReference type="FunFam" id="3.30.565.10:FF:000006">
    <property type="entry name" value="Sensor histidine kinase WalK"/>
    <property type="match status" value="1"/>
</dbReference>
<keyword evidence="6" id="KW-1003">Cell membrane</keyword>
<dbReference type="GO" id="GO:0016036">
    <property type="term" value="P:cellular response to phosphate starvation"/>
    <property type="evidence" value="ECO:0007669"/>
    <property type="project" value="TreeGrafter"/>
</dbReference>
<evidence type="ECO:0000256" key="2">
    <source>
        <dbReference type="ARBA" id="ARBA00004236"/>
    </source>
</evidence>
<name>A0AAE3CK69_9PROT</name>
<dbReference type="PANTHER" id="PTHR45453">
    <property type="entry name" value="PHOSPHATE REGULON SENSOR PROTEIN PHOR"/>
    <property type="match status" value="1"/>
</dbReference>
<feature type="transmembrane region" description="Helical" evidence="18">
    <location>
        <begin position="30"/>
        <end position="47"/>
    </location>
</feature>
<accession>A0AAE3CK69</accession>
<proteinExistence type="predicted"/>
<keyword evidence="8" id="KW-0592">Phosphate transport</keyword>
<keyword evidence="11" id="KW-0547">Nucleotide-binding</keyword>
<keyword evidence="13" id="KW-0067">ATP-binding</keyword>
<evidence type="ECO:0000256" key="5">
    <source>
        <dbReference type="ARBA" id="ARBA00022448"/>
    </source>
</evidence>
<dbReference type="InterPro" id="IPR003661">
    <property type="entry name" value="HisK_dim/P_dom"/>
</dbReference>
<dbReference type="SMART" id="SM00091">
    <property type="entry name" value="PAS"/>
    <property type="match status" value="1"/>
</dbReference>
<keyword evidence="10 18" id="KW-0812">Transmembrane</keyword>
<dbReference type="GO" id="GO:0005886">
    <property type="term" value="C:plasma membrane"/>
    <property type="evidence" value="ECO:0007669"/>
    <property type="project" value="UniProtKB-SubCell"/>
</dbReference>
<dbReference type="CDD" id="cd00130">
    <property type="entry name" value="PAS"/>
    <property type="match status" value="1"/>
</dbReference>
<keyword evidence="9" id="KW-0808">Transferase</keyword>
<feature type="transmembrane region" description="Helical" evidence="18">
    <location>
        <begin position="6"/>
        <end position="23"/>
    </location>
</feature>
<dbReference type="InterPro" id="IPR000014">
    <property type="entry name" value="PAS"/>
</dbReference>
<evidence type="ECO:0000256" key="14">
    <source>
        <dbReference type="ARBA" id="ARBA00022989"/>
    </source>
</evidence>
<dbReference type="InterPro" id="IPR035965">
    <property type="entry name" value="PAS-like_dom_sf"/>
</dbReference>
<evidence type="ECO:0000256" key="12">
    <source>
        <dbReference type="ARBA" id="ARBA00022777"/>
    </source>
</evidence>
<dbReference type="Pfam" id="PF13188">
    <property type="entry name" value="PAS_8"/>
    <property type="match status" value="1"/>
</dbReference>
<dbReference type="Pfam" id="PF00512">
    <property type="entry name" value="HisKA"/>
    <property type="match status" value="1"/>
</dbReference>
<dbReference type="InterPro" id="IPR005467">
    <property type="entry name" value="His_kinase_dom"/>
</dbReference>
<feature type="domain" description="PAS" evidence="20">
    <location>
        <begin position="98"/>
        <end position="143"/>
    </location>
</feature>
<dbReference type="Gene3D" id="1.10.287.130">
    <property type="match status" value="1"/>
</dbReference>
<dbReference type="PROSITE" id="PS50109">
    <property type="entry name" value="HIS_KIN"/>
    <property type="match status" value="1"/>
</dbReference>
<evidence type="ECO:0000256" key="13">
    <source>
        <dbReference type="ARBA" id="ARBA00022840"/>
    </source>
</evidence>
<keyword evidence="15" id="KW-0902">Two-component regulatory system</keyword>
<comment type="caution">
    <text evidence="21">The sequence shown here is derived from an EMBL/GenBank/DDBJ whole genome shotgun (WGS) entry which is preliminary data.</text>
</comment>
<dbReference type="AlphaFoldDB" id="A0AAE3CK69"/>
<dbReference type="InterPro" id="IPR004358">
    <property type="entry name" value="Sig_transdc_His_kin-like_C"/>
</dbReference>
<dbReference type="GO" id="GO:0006817">
    <property type="term" value="P:phosphate ion transport"/>
    <property type="evidence" value="ECO:0007669"/>
    <property type="project" value="UniProtKB-KW"/>
</dbReference>
<evidence type="ECO:0000256" key="3">
    <source>
        <dbReference type="ARBA" id="ARBA00012438"/>
    </source>
</evidence>
<feature type="domain" description="Histidine kinase" evidence="19">
    <location>
        <begin position="213"/>
        <end position="431"/>
    </location>
</feature>
<dbReference type="InterPro" id="IPR036890">
    <property type="entry name" value="HATPase_C_sf"/>
</dbReference>
<dbReference type="InterPro" id="IPR014310">
    <property type="entry name" value="Sig_transdc_His_kinase_PhoR"/>
</dbReference>
<evidence type="ECO:0000256" key="18">
    <source>
        <dbReference type="SAM" id="Phobius"/>
    </source>
</evidence>
<dbReference type="PROSITE" id="PS50112">
    <property type="entry name" value="PAS"/>
    <property type="match status" value="1"/>
</dbReference>
<dbReference type="GO" id="GO:0005524">
    <property type="term" value="F:ATP binding"/>
    <property type="evidence" value="ECO:0007669"/>
    <property type="project" value="UniProtKB-KW"/>
</dbReference>
<dbReference type="Pfam" id="PF02518">
    <property type="entry name" value="HATPase_c"/>
    <property type="match status" value="1"/>
</dbReference>
<dbReference type="SUPFAM" id="SSF55874">
    <property type="entry name" value="ATPase domain of HSP90 chaperone/DNA topoisomerase II/histidine kinase"/>
    <property type="match status" value="1"/>
</dbReference>
<dbReference type="FunFam" id="1.10.287.130:FF:000001">
    <property type="entry name" value="Two-component sensor histidine kinase"/>
    <property type="match status" value="1"/>
</dbReference>
<evidence type="ECO:0000256" key="16">
    <source>
        <dbReference type="ARBA" id="ARBA00023136"/>
    </source>
</evidence>
<evidence type="ECO:0000313" key="21">
    <source>
        <dbReference type="EMBL" id="MBU2788496.1"/>
    </source>
</evidence>
<evidence type="ECO:0000256" key="8">
    <source>
        <dbReference type="ARBA" id="ARBA00022592"/>
    </source>
</evidence>
<dbReference type="GO" id="GO:0000155">
    <property type="term" value="F:phosphorelay sensor kinase activity"/>
    <property type="evidence" value="ECO:0007669"/>
    <property type="project" value="InterPro"/>
</dbReference>
<keyword evidence="16 18" id="KW-0472">Membrane</keyword>
<keyword evidence="12 21" id="KW-0418">Kinase</keyword>
<dbReference type="PRINTS" id="PR00344">
    <property type="entry name" value="BCTRLSENSOR"/>
</dbReference>
<keyword evidence="5" id="KW-0813">Transport</keyword>
<dbReference type="InterPro" id="IPR036097">
    <property type="entry name" value="HisK_dim/P_sf"/>
</dbReference>
<comment type="function">
    <text evidence="17">Member of the two-component regulatory system PhoR/PhoB involved in the phosphate regulon genes expression. PhoR may function as a membrane-associated protein kinase that phosphorylates PhoB in response to environmental signals.</text>
</comment>
<evidence type="ECO:0000256" key="15">
    <source>
        <dbReference type="ARBA" id="ARBA00023012"/>
    </source>
</evidence>
<organism evidence="21 22">
    <name type="scientific">Igneacidithiobacillus copahuensis</name>
    <dbReference type="NCBI Taxonomy" id="2724909"/>
    <lineage>
        <taxon>Bacteria</taxon>
        <taxon>Pseudomonadati</taxon>
        <taxon>Pseudomonadota</taxon>
        <taxon>Acidithiobacillia</taxon>
        <taxon>Acidithiobacillales</taxon>
        <taxon>Acidithiobacillaceae</taxon>
        <taxon>Igneacidithiobacillus</taxon>
    </lineage>
</organism>